<organism evidence="1 2">
    <name type="scientific">Gloeobacter kilaueensis (strain ATCC BAA-2537 / CCAP 1431/1 / ULC 316 / JS1)</name>
    <dbReference type="NCBI Taxonomy" id="1183438"/>
    <lineage>
        <taxon>Bacteria</taxon>
        <taxon>Bacillati</taxon>
        <taxon>Cyanobacteriota</taxon>
        <taxon>Cyanophyceae</taxon>
        <taxon>Gloeobacterales</taxon>
        <taxon>Gloeobacteraceae</taxon>
        <taxon>Gloeobacter</taxon>
    </lineage>
</organism>
<dbReference type="OrthoDB" id="581550at2"/>
<dbReference type="EMBL" id="CP003587">
    <property type="protein sequence ID" value="AGY58732.1"/>
    <property type="molecule type" value="Genomic_DNA"/>
</dbReference>
<dbReference type="HOGENOM" id="CLU_1737209_0_0_3"/>
<evidence type="ECO:0000313" key="1">
    <source>
        <dbReference type="EMBL" id="AGY58732.1"/>
    </source>
</evidence>
<dbReference type="Proteomes" id="UP000017396">
    <property type="component" value="Chromosome"/>
</dbReference>
<proteinExistence type="predicted"/>
<accession>U5QIB4</accession>
<dbReference type="AlphaFoldDB" id="U5QIB4"/>
<reference evidence="1 2" key="1">
    <citation type="journal article" date="2013" name="PLoS ONE">
        <title>Cultivation and Complete Genome Sequencing of Gloeobacter kilaueensis sp. nov., from a Lava Cave in Kilauea Caldera, Hawai'i.</title>
        <authorList>
            <person name="Saw J.H."/>
            <person name="Schatz M."/>
            <person name="Brown M.V."/>
            <person name="Kunkel D.D."/>
            <person name="Foster J.S."/>
            <person name="Shick H."/>
            <person name="Christensen S."/>
            <person name="Hou S."/>
            <person name="Wan X."/>
            <person name="Donachie S.P."/>
        </authorList>
    </citation>
    <scope>NUCLEOTIDE SEQUENCE [LARGE SCALE GENOMIC DNA]</scope>
    <source>
        <strain evidence="2">JS</strain>
    </source>
</reference>
<protein>
    <submittedName>
        <fullName evidence="1">Bacteriophage protein</fullName>
    </submittedName>
</protein>
<dbReference type="eggNOG" id="ENOG502ZVNP">
    <property type="taxonomic scope" value="Bacteria"/>
</dbReference>
<keyword evidence="2" id="KW-1185">Reference proteome</keyword>
<evidence type="ECO:0000313" key="2">
    <source>
        <dbReference type="Proteomes" id="UP000017396"/>
    </source>
</evidence>
<name>U5QIB4_GLOK1</name>
<gene>
    <name evidence="1" type="ORF">GKIL_2486</name>
</gene>
<dbReference type="KEGG" id="glj:GKIL_2486"/>
<sequence length="152" mass="18020">MHEKICSKCNLSKPLGEFNKNKTKPDGYQSYCRLCSKASNNYHYYLNKKTRQRIYDRNRRWRQEAAQRVFHYLLDHPCVDCGEANPVLLQFDHQGHKVADLSRMVGQAWSWEKIAEEIVKCEVRCANCHTLRTAKQFNWLSYRLARNAGFDM</sequence>